<dbReference type="AlphaFoldDB" id="A0A1H3LYP2"/>
<dbReference type="Pfam" id="PF19102">
    <property type="entry name" value="DUF5789"/>
    <property type="match status" value="1"/>
</dbReference>
<protein>
    <submittedName>
        <fullName evidence="1">Uncharacterized protein</fullName>
    </submittedName>
</protein>
<dbReference type="InterPro" id="IPR043899">
    <property type="entry name" value="DUF5789"/>
</dbReference>
<name>A0A1H3LYP2_9EURY</name>
<accession>A0A1H3LYP2</accession>
<organism evidence="1 2">
    <name type="scientific">Halopenitus persicus</name>
    <dbReference type="NCBI Taxonomy" id="1048396"/>
    <lineage>
        <taxon>Archaea</taxon>
        <taxon>Methanobacteriati</taxon>
        <taxon>Methanobacteriota</taxon>
        <taxon>Stenosarchaea group</taxon>
        <taxon>Halobacteria</taxon>
        <taxon>Halobacteriales</taxon>
        <taxon>Haloferacaceae</taxon>
        <taxon>Halopenitus</taxon>
    </lineage>
</organism>
<evidence type="ECO:0000313" key="1">
    <source>
        <dbReference type="EMBL" id="SDY69134.1"/>
    </source>
</evidence>
<dbReference type="RefSeq" id="WP_021074952.1">
    <property type="nucleotide sequence ID" value="NZ_FNPC01000008.1"/>
</dbReference>
<reference evidence="2" key="1">
    <citation type="submission" date="2016-10" db="EMBL/GenBank/DDBJ databases">
        <authorList>
            <person name="Varghese N."/>
            <person name="Submissions S."/>
        </authorList>
    </citation>
    <scope>NUCLEOTIDE SEQUENCE [LARGE SCALE GENOMIC DNA]</scope>
    <source>
        <strain evidence="2">DC30,IBRC 10041,KCTC 4046</strain>
    </source>
</reference>
<sequence length="85" mass="9311">MTAEIRLNRLRTVIDALEYPIERADAREELSDVTLLYADGRESLAAVVDRSNDEVFRSMEDLEAAVFGNVPVEAVGEPGQSDGDA</sequence>
<dbReference type="EMBL" id="FNPC01000008">
    <property type="protein sequence ID" value="SDY69134.1"/>
    <property type="molecule type" value="Genomic_DNA"/>
</dbReference>
<gene>
    <name evidence="1" type="ORF">SAMN05216564_10849</name>
</gene>
<keyword evidence="2" id="KW-1185">Reference proteome</keyword>
<dbReference type="OrthoDB" id="227978at2157"/>
<evidence type="ECO:0000313" key="2">
    <source>
        <dbReference type="Proteomes" id="UP000199079"/>
    </source>
</evidence>
<dbReference type="Proteomes" id="UP000199079">
    <property type="component" value="Unassembled WGS sequence"/>
</dbReference>
<proteinExistence type="predicted"/>